<accession>A0A1J5QMZ6</accession>
<sequence length="225" mass="24687">MIQSHVRVLKSNLADHVFPELESFQDVGFVDAGNTLAAFACGLKGDVGNALNFRLAVAHGVEGLLGTRKMSIAGDASATRLAKVNISREFANDQQVKPGNQFWLEARSVDQLLIANGRAQIGKQPQVLAQTQNGLFRAQVSLKVVVFPVANSTKQNGISVLGQFQGCFRQRVTLCFIGCSAYWCGVHFELELKCQQNLHRFSNNFGPDAITWQDCNFHGDRFLCG</sequence>
<dbReference type="EMBL" id="MLJW01001630">
    <property type="protein sequence ID" value="OIQ77381.1"/>
    <property type="molecule type" value="Genomic_DNA"/>
</dbReference>
<proteinExistence type="predicted"/>
<name>A0A1J5QMZ6_9ZZZZ</name>
<evidence type="ECO:0000313" key="1">
    <source>
        <dbReference type="EMBL" id="OIQ77381.1"/>
    </source>
</evidence>
<gene>
    <name evidence="1" type="ORF">GALL_409300</name>
</gene>
<organism evidence="1">
    <name type="scientific">mine drainage metagenome</name>
    <dbReference type="NCBI Taxonomy" id="410659"/>
    <lineage>
        <taxon>unclassified sequences</taxon>
        <taxon>metagenomes</taxon>
        <taxon>ecological metagenomes</taxon>
    </lineage>
</organism>
<protein>
    <submittedName>
        <fullName evidence="1">Uncharacterized protein</fullName>
    </submittedName>
</protein>
<comment type="caution">
    <text evidence="1">The sequence shown here is derived from an EMBL/GenBank/DDBJ whole genome shotgun (WGS) entry which is preliminary data.</text>
</comment>
<dbReference type="AlphaFoldDB" id="A0A1J5QMZ6"/>
<reference evidence="1" key="1">
    <citation type="submission" date="2016-10" db="EMBL/GenBank/DDBJ databases">
        <title>Sequence of Gallionella enrichment culture.</title>
        <authorList>
            <person name="Poehlein A."/>
            <person name="Muehling M."/>
            <person name="Daniel R."/>
        </authorList>
    </citation>
    <scope>NUCLEOTIDE SEQUENCE</scope>
</reference>